<organism evidence="1">
    <name type="scientific">Anguilla anguilla</name>
    <name type="common">European freshwater eel</name>
    <name type="synonym">Muraena anguilla</name>
    <dbReference type="NCBI Taxonomy" id="7936"/>
    <lineage>
        <taxon>Eukaryota</taxon>
        <taxon>Metazoa</taxon>
        <taxon>Chordata</taxon>
        <taxon>Craniata</taxon>
        <taxon>Vertebrata</taxon>
        <taxon>Euteleostomi</taxon>
        <taxon>Actinopterygii</taxon>
        <taxon>Neopterygii</taxon>
        <taxon>Teleostei</taxon>
        <taxon>Anguilliformes</taxon>
        <taxon>Anguillidae</taxon>
        <taxon>Anguilla</taxon>
    </lineage>
</organism>
<protein>
    <submittedName>
        <fullName evidence="1">Uncharacterized protein</fullName>
    </submittedName>
</protein>
<name>A0A0E9UPQ3_ANGAN</name>
<evidence type="ECO:0000313" key="1">
    <source>
        <dbReference type="EMBL" id="JAH67767.1"/>
    </source>
</evidence>
<proteinExistence type="predicted"/>
<reference evidence="1" key="1">
    <citation type="submission" date="2014-11" db="EMBL/GenBank/DDBJ databases">
        <authorList>
            <person name="Amaro Gonzalez C."/>
        </authorList>
    </citation>
    <scope>NUCLEOTIDE SEQUENCE</scope>
</reference>
<reference evidence="1" key="2">
    <citation type="journal article" date="2015" name="Fish Shellfish Immunol.">
        <title>Early steps in the European eel (Anguilla anguilla)-Vibrio vulnificus interaction in the gills: Role of the RtxA13 toxin.</title>
        <authorList>
            <person name="Callol A."/>
            <person name="Pajuelo D."/>
            <person name="Ebbesson L."/>
            <person name="Teles M."/>
            <person name="MacKenzie S."/>
            <person name="Amaro C."/>
        </authorList>
    </citation>
    <scope>NUCLEOTIDE SEQUENCE</scope>
</reference>
<dbReference type="AlphaFoldDB" id="A0A0E9UPQ3"/>
<accession>A0A0E9UPQ3</accession>
<sequence>MEDSPSAWILRWLFKLDVLEKHFSHCVHLYGFSPV</sequence>
<dbReference type="EMBL" id="GBXM01040810">
    <property type="protein sequence ID" value="JAH67767.1"/>
    <property type="molecule type" value="Transcribed_RNA"/>
</dbReference>